<dbReference type="GO" id="GO:0003735">
    <property type="term" value="F:structural constituent of ribosome"/>
    <property type="evidence" value="ECO:0007669"/>
    <property type="project" value="InterPro"/>
</dbReference>
<protein>
    <recommendedName>
        <fullName evidence="4">40S ribosomal protein S12</fullName>
    </recommendedName>
</protein>
<evidence type="ECO:0000256" key="5">
    <source>
        <dbReference type="SAM" id="MobiDB-lite"/>
    </source>
</evidence>
<feature type="region of interest" description="Disordered" evidence="5">
    <location>
        <begin position="1"/>
        <end position="20"/>
    </location>
</feature>
<reference evidence="7" key="1">
    <citation type="submission" date="2021-01" db="EMBL/GenBank/DDBJ databases">
        <authorList>
            <person name="Corre E."/>
            <person name="Pelletier E."/>
            <person name="Niang G."/>
            <person name="Scheremetjew M."/>
            <person name="Finn R."/>
            <person name="Kale V."/>
            <person name="Holt S."/>
            <person name="Cochrane G."/>
            <person name="Meng A."/>
            <person name="Brown T."/>
            <person name="Cohen L."/>
        </authorList>
    </citation>
    <scope>NUCLEOTIDE SEQUENCE</scope>
    <source>
        <strain evidence="7">Clade-D-RCC2572</strain>
    </source>
</reference>
<evidence type="ECO:0000256" key="2">
    <source>
        <dbReference type="ARBA" id="ARBA00022980"/>
    </source>
</evidence>
<keyword evidence="3 4" id="KW-0687">Ribonucleoprotein</keyword>
<feature type="compositionally biased region" description="Acidic residues" evidence="5">
    <location>
        <begin position="1"/>
        <end position="11"/>
    </location>
</feature>
<evidence type="ECO:0000256" key="1">
    <source>
        <dbReference type="ARBA" id="ARBA00005824"/>
    </source>
</evidence>
<dbReference type="GO" id="GO:0005840">
    <property type="term" value="C:ribosome"/>
    <property type="evidence" value="ECO:0007669"/>
    <property type="project" value="UniProtKB-KW"/>
</dbReference>
<dbReference type="GO" id="GO:1990904">
    <property type="term" value="C:ribonucleoprotein complex"/>
    <property type="evidence" value="ECO:0007669"/>
    <property type="project" value="UniProtKB-KW"/>
</dbReference>
<dbReference type="AlphaFoldDB" id="A0A6U0EEY5"/>
<gene>
    <name evidence="7" type="ORF">OMED0929_LOCUS212</name>
</gene>
<dbReference type="InterPro" id="IPR000530">
    <property type="entry name" value="Ribosomal_eS12"/>
</dbReference>
<dbReference type="PANTHER" id="PTHR11843">
    <property type="entry name" value="40S RIBOSOMAL PROTEIN S12"/>
    <property type="match status" value="1"/>
</dbReference>
<feature type="domain" description="Ribosomal protein eL8/eL30/eS12/Gadd45" evidence="6">
    <location>
        <begin position="29"/>
        <end position="122"/>
    </location>
</feature>
<dbReference type="Pfam" id="PF01248">
    <property type="entry name" value="Ribosomal_L7Ae"/>
    <property type="match status" value="1"/>
</dbReference>
<dbReference type="SUPFAM" id="SSF55315">
    <property type="entry name" value="L30e-like"/>
    <property type="match status" value="1"/>
</dbReference>
<name>A0A6U0EEY5_9CHLO</name>
<dbReference type="EMBL" id="HBEW01000247">
    <property type="protein sequence ID" value="CAD8575486.1"/>
    <property type="molecule type" value="Transcribed_RNA"/>
</dbReference>
<sequence length="146" mass="15760">MADEEAQEVEEQPQVAVESADEPMDLMTALQVVLKKSLAADGLHRGLREACKAIESRKALICILAQDCDQADYTKLIQALCNEINVHLIRVPEAMALGEWAGLCKLDAEGTARKVVKCSCAVISDFGEETAALGIIQDFLKNAGSE</sequence>
<dbReference type="InterPro" id="IPR004038">
    <property type="entry name" value="Ribosomal_eL8/eL30/eS12/Gad45"/>
</dbReference>
<evidence type="ECO:0000256" key="3">
    <source>
        <dbReference type="ARBA" id="ARBA00023274"/>
    </source>
</evidence>
<keyword evidence="2 4" id="KW-0689">Ribosomal protein</keyword>
<accession>A0A6U0EEY5</accession>
<organism evidence="7">
    <name type="scientific">Ostreococcus mediterraneus</name>
    <dbReference type="NCBI Taxonomy" id="1486918"/>
    <lineage>
        <taxon>Eukaryota</taxon>
        <taxon>Viridiplantae</taxon>
        <taxon>Chlorophyta</taxon>
        <taxon>Mamiellophyceae</taxon>
        <taxon>Mamiellales</taxon>
        <taxon>Bathycoccaceae</taxon>
        <taxon>Ostreococcus</taxon>
    </lineage>
</organism>
<dbReference type="Gene3D" id="3.30.1330.30">
    <property type="match status" value="1"/>
</dbReference>
<dbReference type="PRINTS" id="PR00972">
    <property type="entry name" value="RIBSOMALS12E"/>
</dbReference>
<dbReference type="GO" id="GO:0006412">
    <property type="term" value="P:translation"/>
    <property type="evidence" value="ECO:0007669"/>
    <property type="project" value="InterPro"/>
</dbReference>
<evidence type="ECO:0000313" key="7">
    <source>
        <dbReference type="EMBL" id="CAD8575486.1"/>
    </source>
</evidence>
<dbReference type="InterPro" id="IPR029064">
    <property type="entry name" value="Ribosomal_eL30-like_sf"/>
</dbReference>
<proteinExistence type="inferred from homology"/>
<dbReference type="PROSITE" id="PS01189">
    <property type="entry name" value="RIBOSOMAL_S12E"/>
    <property type="match status" value="1"/>
</dbReference>
<dbReference type="InterPro" id="IPR047860">
    <property type="entry name" value="Ribosomal_eS12_CS"/>
</dbReference>
<evidence type="ECO:0000256" key="4">
    <source>
        <dbReference type="RuleBase" id="RU000670"/>
    </source>
</evidence>
<evidence type="ECO:0000259" key="6">
    <source>
        <dbReference type="Pfam" id="PF01248"/>
    </source>
</evidence>
<comment type="similarity">
    <text evidence="1 4">Belongs to the eukaryotic ribosomal protein eS12 family.</text>
</comment>